<name>A0A0C4ESP1_PUCT1</name>
<reference evidence="3" key="4">
    <citation type="submission" date="2025-05" db="UniProtKB">
        <authorList>
            <consortium name="EnsemblFungi"/>
        </authorList>
    </citation>
    <scope>IDENTIFICATION</scope>
    <source>
        <strain evidence="3">isolate 1-1 / race 1 (BBBD)</strain>
    </source>
</reference>
<dbReference type="PANTHER" id="PTHR45125:SF3">
    <property type="entry name" value="NO-APICAL-MERISTEM-ASSOCIATED CARBOXY-TERMINAL DOMAIN PROTEIN"/>
    <property type="match status" value="1"/>
</dbReference>
<accession>A0A0C4ESP1</accession>
<organism evidence="2">
    <name type="scientific">Puccinia triticina (isolate 1-1 / race 1 (BBBD))</name>
    <name type="common">Brown leaf rust fungus</name>
    <dbReference type="NCBI Taxonomy" id="630390"/>
    <lineage>
        <taxon>Eukaryota</taxon>
        <taxon>Fungi</taxon>
        <taxon>Dikarya</taxon>
        <taxon>Basidiomycota</taxon>
        <taxon>Pucciniomycotina</taxon>
        <taxon>Pucciniomycetes</taxon>
        <taxon>Pucciniales</taxon>
        <taxon>Pucciniaceae</taxon>
        <taxon>Puccinia</taxon>
    </lineage>
</organism>
<dbReference type="STRING" id="630390.A0A0C4ESP1"/>
<feature type="compositionally biased region" description="Basic and acidic residues" evidence="1">
    <location>
        <begin position="49"/>
        <end position="61"/>
    </location>
</feature>
<protein>
    <recommendedName>
        <fullName evidence="5">No apical meristem-associated C-terminal domain-containing protein</fullName>
    </recommendedName>
</protein>
<reference evidence="2" key="1">
    <citation type="submission" date="2009-11" db="EMBL/GenBank/DDBJ databases">
        <authorList>
            <consortium name="The Broad Institute Genome Sequencing Platform"/>
            <person name="Ward D."/>
            <person name="Feldgarden M."/>
            <person name="Earl A."/>
            <person name="Young S.K."/>
            <person name="Zeng Q."/>
            <person name="Koehrsen M."/>
            <person name="Alvarado L."/>
            <person name="Berlin A."/>
            <person name="Bochicchio J."/>
            <person name="Borenstein D."/>
            <person name="Chapman S.B."/>
            <person name="Chen Z."/>
            <person name="Engels R."/>
            <person name="Freedman E."/>
            <person name="Gellesch M."/>
            <person name="Goldberg J."/>
            <person name="Griggs A."/>
            <person name="Gujja S."/>
            <person name="Heilman E."/>
            <person name="Heiman D."/>
            <person name="Hepburn T."/>
            <person name="Howarth C."/>
            <person name="Jen D."/>
            <person name="Larson L."/>
            <person name="Lewis B."/>
            <person name="Mehta T."/>
            <person name="Park D."/>
            <person name="Pearson M."/>
            <person name="Roberts A."/>
            <person name="Saif S."/>
            <person name="Shea T."/>
            <person name="Shenoy N."/>
            <person name="Sisk P."/>
            <person name="Stolte C."/>
            <person name="Sykes S."/>
            <person name="Thomson T."/>
            <person name="Walk T."/>
            <person name="White J."/>
            <person name="Yandava C."/>
            <person name="Izard J."/>
            <person name="Baranova O.V."/>
            <person name="Blanton J.M."/>
            <person name="Tanner A.C."/>
            <person name="Dewhirst F.E."/>
            <person name="Haas B."/>
            <person name="Nusbaum C."/>
            <person name="Birren B."/>
        </authorList>
    </citation>
    <scope>NUCLEOTIDE SEQUENCE [LARGE SCALE GENOMIC DNA]</scope>
    <source>
        <strain evidence="2">1-1 BBBD Race 1</strain>
    </source>
</reference>
<proteinExistence type="predicted"/>
<dbReference type="EMBL" id="ADAS02000038">
    <property type="protein sequence ID" value="OAV94611.1"/>
    <property type="molecule type" value="Genomic_DNA"/>
</dbReference>
<dbReference type="VEuPathDB" id="FungiDB:PTTG_03820"/>
<evidence type="ECO:0000313" key="4">
    <source>
        <dbReference type="Proteomes" id="UP000005240"/>
    </source>
</evidence>
<sequence>MPRRKKQPSNITPGDEDDGEVQTDNNIASNNHEDIDPNLTPNKSQAAQGEEKKKGPSYTKPEDYKLCQAWVQVSEDPSVGTDQDGNTFWERVLIVYHKAIPNPIQPVASLKKQWSNNLQPSINKFRGCVNSSTRVVRLLRTS</sequence>
<dbReference type="PANTHER" id="PTHR45125">
    <property type="entry name" value="F21J9.4-RELATED"/>
    <property type="match status" value="1"/>
</dbReference>
<reference evidence="2" key="2">
    <citation type="submission" date="2016-05" db="EMBL/GenBank/DDBJ databases">
        <title>Comparative analysis highlights variable genome content of wheat rusts and divergence of the mating loci.</title>
        <authorList>
            <person name="Cuomo C.A."/>
            <person name="Bakkeren G."/>
            <person name="Szabo L."/>
            <person name="Khalil H."/>
            <person name="Joly D."/>
            <person name="Goldberg J."/>
            <person name="Young S."/>
            <person name="Zeng Q."/>
            <person name="Fellers J."/>
        </authorList>
    </citation>
    <scope>NUCLEOTIDE SEQUENCE [LARGE SCALE GENOMIC DNA]</scope>
    <source>
        <strain evidence="2">1-1 BBBD Race 1</strain>
    </source>
</reference>
<dbReference type="Proteomes" id="UP000005240">
    <property type="component" value="Unassembled WGS sequence"/>
</dbReference>
<dbReference type="EnsemblFungi" id="PTTG_03820-t43_1">
    <property type="protein sequence ID" value="PTTG_03820-t43_1-p1"/>
    <property type="gene ID" value="PTTG_03820"/>
</dbReference>
<evidence type="ECO:0000256" key="1">
    <source>
        <dbReference type="SAM" id="MobiDB-lite"/>
    </source>
</evidence>
<evidence type="ECO:0000313" key="2">
    <source>
        <dbReference type="EMBL" id="OAV94611.1"/>
    </source>
</evidence>
<evidence type="ECO:0000313" key="3">
    <source>
        <dbReference type="EnsemblFungi" id="PTTG_03820-t43_1-p1"/>
    </source>
</evidence>
<keyword evidence="4" id="KW-1185">Reference proteome</keyword>
<gene>
    <name evidence="2" type="ORF">PTTG_03820</name>
</gene>
<feature type="region of interest" description="Disordered" evidence="1">
    <location>
        <begin position="1"/>
        <end position="61"/>
    </location>
</feature>
<dbReference type="AlphaFoldDB" id="A0A0C4ESP1"/>
<dbReference type="OrthoDB" id="2507429at2759"/>
<reference evidence="3 4" key="3">
    <citation type="journal article" date="2017" name="G3 (Bethesda)">
        <title>Comparative analysis highlights variable genome content of wheat rusts and divergence of the mating loci.</title>
        <authorList>
            <person name="Cuomo C.A."/>
            <person name="Bakkeren G."/>
            <person name="Khalil H.B."/>
            <person name="Panwar V."/>
            <person name="Joly D."/>
            <person name="Linning R."/>
            <person name="Sakthikumar S."/>
            <person name="Song X."/>
            <person name="Adiconis X."/>
            <person name="Fan L."/>
            <person name="Goldberg J.M."/>
            <person name="Levin J.Z."/>
            <person name="Young S."/>
            <person name="Zeng Q."/>
            <person name="Anikster Y."/>
            <person name="Bruce M."/>
            <person name="Wang M."/>
            <person name="Yin C."/>
            <person name="McCallum B."/>
            <person name="Szabo L.J."/>
            <person name="Hulbert S."/>
            <person name="Chen X."/>
            <person name="Fellers J.P."/>
        </authorList>
    </citation>
    <scope>NUCLEOTIDE SEQUENCE</scope>
    <source>
        <strain evidence="3">isolate 1-1 / race 1 (BBBD)</strain>
        <strain evidence="4">Isolate 1-1 / race 1 (BBBD)</strain>
    </source>
</reference>
<evidence type="ECO:0008006" key="5">
    <source>
        <dbReference type="Google" id="ProtNLM"/>
    </source>
</evidence>